<gene>
    <name evidence="1" type="ORF">K435DRAFT_847598</name>
</gene>
<keyword evidence="2" id="KW-1185">Reference proteome</keyword>
<reference evidence="1 2" key="1">
    <citation type="journal article" date="2019" name="Nat. Ecol. Evol.">
        <title>Megaphylogeny resolves global patterns of mushroom evolution.</title>
        <authorList>
            <person name="Varga T."/>
            <person name="Krizsan K."/>
            <person name="Foldi C."/>
            <person name="Dima B."/>
            <person name="Sanchez-Garcia M."/>
            <person name="Sanchez-Ramirez S."/>
            <person name="Szollosi G.J."/>
            <person name="Szarkandi J.G."/>
            <person name="Papp V."/>
            <person name="Albert L."/>
            <person name="Andreopoulos W."/>
            <person name="Angelini C."/>
            <person name="Antonin V."/>
            <person name="Barry K.W."/>
            <person name="Bougher N.L."/>
            <person name="Buchanan P."/>
            <person name="Buyck B."/>
            <person name="Bense V."/>
            <person name="Catcheside P."/>
            <person name="Chovatia M."/>
            <person name="Cooper J."/>
            <person name="Damon W."/>
            <person name="Desjardin D."/>
            <person name="Finy P."/>
            <person name="Geml J."/>
            <person name="Haridas S."/>
            <person name="Hughes K."/>
            <person name="Justo A."/>
            <person name="Karasinski D."/>
            <person name="Kautmanova I."/>
            <person name="Kiss B."/>
            <person name="Kocsube S."/>
            <person name="Kotiranta H."/>
            <person name="LaButti K.M."/>
            <person name="Lechner B.E."/>
            <person name="Liimatainen K."/>
            <person name="Lipzen A."/>
            <person name="Lukacs Z."/>
            <person name="Mihaltcheva S."/>
            <person name="Morgado L.N."/>
            <person name="Niskanen T."/>
            <person name="Noordeloos M.E."/>
            <person name="Ohm R.A."/>
            <person name="Ortiz-Santana B."/>
            <person name="Ovrebo C."/>
            <person name="Racz N."/>
            <person name="Riley R."/>
            <person name="Savchenko A."/>
            <person name="Shiryaev A."/>
            <person name="Soop K."/>
            <person name="Spirin V."/>
            <person name="Szebenyi C."/>
            <person name="Tomsovsky M."/>
            <person name="Tulloss R.E."/>
            <person name="Uehling J."/>
            <person name="Grigoriev I.V."/>
            <person name="Vagvolgyi C."/>
            <person name="Papp T."/>
            <person name="Martin F.M."/>
            <person name="Miettinen O."/>
            <person name="Hibbett D.S."/>
            <person name="Nagy L.G."/>
        </authorList>
    </citation>
    <scope>NUCLEOTIDE SEQUENCE [LARGE SCALE GENOMIC DNA]</scope>
    <source>
        <strain evidence="1 2">CBS 962.96</strain>
    </source>
</reference>
<dbReference type="EMBL" id="ML179036">
    <property type="protein sequence ID" value="THV07790.1"/>
    <property type="molecule type" value="Genomic_DNA"/>
</dbReference>
<accession>A0A4S8MWQ5</accession>
<dbReference type="Proteomes" id="UP000297245">
    <property type="component" value="Unassembled WGS sequence"/>
</dbReference>
<name>A0A4S8MWQ5_DENBC</name>
<evidence type="ECO:0000313" key="1">
    <source>
        <dbReference type="EMBL" id="THV07790.1"/>
    </source>
</evidence>
<proteinExistence type="predicted"/>
<evidence type="ECO:0000313" key="2">
    <source>
        <dbReference type="Proteomes" id="UP000297245"/>
    </source>
</evidence>
<organism evidence="1 2">
    <name type="scientific">Dendrothele bispora (strain CBS 962.96)</name>
    <dbReference type="NCBI Taxonomy" id="1314807"/>
    <lineage>
        <taxon>Eukaryota</taxon>
        <taxon>Fungi</taxon>
        <taxon>Dikarya</taxon>
        <taxon>Basidiomycota</taxon>
        <taxon>Agaricomycotina</taxon>
        <taxon>Agaricomycetes</taxon>
        <taxon>Agaricomycetidae</taxon>
        <taxon>Agaricales</taxon>
        <taxon>Agaricales incertae sedis</taxon>
        <taxon>Dendrothele</taxon>
    </lineage>
</organism>
<sequence>MYLSVKVGGKSVWCKLDLLGLAFPLSSMSSALDLKNSAYVQHQRSIYVLIARQDQFDIPSDRGNRRRQKNSSLLLVPFRASSQHFLLKFPDHRIYLHISPRVRITGIEFIIHSDCPHDDHVRSNSGAQISWF</sequence>
<dbReference type="AlphaFoldDB" id="A0A4S8MWQ5"/>
<protein>
    <submittedName>
        <fullName evidence="1">Uncharacterized protein</fullName>
    </submittedName>
</protein>